<reference evidence="5" key="1">
    <citation type="submission" date="2020-12" db="EMBL/GenBank/DDBJ databases">
        <title>Hymenobacter sp.</title>
        <authorList>
            <person name="Kim M.K."/>
        </authorList>
    </citation>
    <scope>NUCLEOTIDE SEQUENCE [LARGE SCALE GENOMIC DNA]</scope>
    <source>
        <strain evidence="5">BT325</strain>
    </source>
</reference>
<dbReference type="EMBL" id="JAELXT010000007">
    <property type="protein sequence ID" value="MBJ6125717.1"/>
    <property type="molecule type" value="Genomic_DNA"/>
</dbReference>
<evidence type="ECO:0000259" key="3">
    <source>
        <dbReference type="Pfam" id="PF00206"/>
    </source>
</evidence>
<dbReference type="InterPro" id="IPR020557">
    <property type="entry name" value="Fumarate_lyase_CS"/>
</dbReference>
<dbReference type="InterPro" id="IPR008948">
    <property type="entry name" value="L-Aspartase-like"/>
</dbReference>
<dbReference type="Gene3D" id="1.20.200.10">
    <property type="entry name" value="Fumarase/aspartase (Central domain)"/>
    <property type="match status" value="1"/>
</dbReference>
<organism evidence="4 5">
    <name type="scientific">Microvirga splendida</name>
    <dbReference type="NCBI Taxonomy" id="2795727"/>
    <lineage>
        <taxon>Bacteria</taxon>
        <taxon>Pseudomonadati</taxon>
        <taxon>Pseudomonadota</taxon>
        <taxon>Alphaproteobacteria</taxon>
        <taxon>Hyphomicrobiales</taxon>
        <taxon>Methylobacteriaceae</taxon>
        <taxon>Microvirga</taxon>
    </lineage>
</organism>
<dbReference type="RefSeq" id="WP_199048784.1">
    <property type="nucleotide sequence ID" value="NZ_JAELXT010000007.1"/>
</dbReference>
<evidence type="ECO:0000313" key="5">
    <source>
        <dbReference type="Proteomes" id="UP000620670"/>
    </source>
</evidence>
<dbReference type="NCBIfam" id="TIGR02426">
    <property type="entry name" value="protocat_pcaB"/>
    <property type="match status" value="1"/>
</dbReference>
<dbReference type="NCBIfam" id="NF004631">
    <property type="entry name" value="PRK05975.1"/>
    <property type="match status" value="1"/>
</dbReference>
<dbReference type="Proteomes" id="UP000620670">
    <property type="component" value="Unassembled WGS sequence"/>
</dbReference>
<evidence type="ECO:0000313" key="4">
    <source>
        <dbReference type="EMBL" id="MBJ6125717.1"/>
    </source>
</evidence>
<accession>A0ABS0Y078</accession>
<dbReference type="PRINTS" id="PR00149">
    <property type="entry name" value="FUMRATELYASE"/>
</dbReference>
<protein>
    <recommendedName>
        <fullName evidence="2">3-carboxy-cis,cis-muconate cycloisomerase</fullName>
        <ecNumber evidence="2">5.5.1.2</ecNumber>
    </recommendedName>
</protein>
<evidence type="ECO:0000256" key="2">
    <source>
        <dbReference type="NCBIfam" id="TIGR02426"/>
    </source>
</evidence>
<gene>
    <name evidence="4" type="ORF">JAO75_09910</name>
</gene>
<dbReference type="InterPro" id="IPR022761">
    <property type="entry name" value="Fumarate_lyase_N"/>
</dbReference>
<dbReference type="GO" id="GO:0047472">
    <property type="term" value="F:3-carboxy-cis,cis-muconate cycloisomerase activity"/>
    <property type="evidence" value="ECO:0007669"/>
    <property type="project" value="UniProtKB-EC"/>
</dbReference>
<dbReference type="PANTHER" id="PTHR43172:SF2">
    <property type="entry name" value="ADENYLOSUCCINATE LYASE C-TERMINAL DOMAIN-CONTAINING PROTEIN"/>
    <property type="match status" value="1"/>
</dbReference>
<dbReference type="EC" id="5.5.1.2" evidence="2"/>
<dbReference type="PANTHER" id="PTHR43172">
    <property type="entry name" value="ADENYLOSUCCINATE LYASE"/>
    <property type="match status" value="1"/>
</dbReference>
<feature type="domain" description="Fumarate lyase N-terminal" evidence="3">
    <location>
        <begin position="34"/>
        <end position="291"/>
    </location>
</feature>
<proteinExistence type="inferred from homology"/>
<dbReference type="InterPro" id="IPR000362">
    <property type="entry name" value="Fumarate_lyase_fam"/>
</dbReference>
<sequence length="352" mass="37242">MTQTPPNPLLQALVGDEEVGAFFSNEAELSALLRIESALAQAEARVGLIGDEAATRIGEACASFQADWGRLASGLAQDGVIVPELVKQLRAAVGEAHGKSVHLGATSQDITDTALVLRLKDVVGIYGRRLDALTHALRLMREREGSTPLMAHTRMQQALPFTAADKIDTWIQPLERHREALAALAARLLVVQLGGPIGTRGELKGQGDAVAGAMAEILGLGYAPSWHSQRDRIGEFAAFLSLLSGTLGKMGQDIALMAQNEVGEVKLAKGGGSSAMPHKSNPVPAEILVTLARFNAGLLGTLHHALVHENERSGAAWTLEWMVLPQMVVATAAGLRSAQALIGSMTFSPLRT</sequence>
<evidence type="ECO:0000256" key="1">
    <source>
        <dbReference type="ARBA" id="ARBA00034772"/>
    </source>
</evidence>
<dbReference type="PRINTS" id="PR00145">
    <property type="entry name" value="ARGSUCLYASE"/>
</dbReference>
<comment type="caution">
    <text evidence="4">The sequence shown here is derived from an EMBL/GenBank/DDBJ whole genome shotgun (WGS) entry which is preliminary data.</text>
</comment>
<name>A0ABS0Y078_9HYPH</name>
<keyword evidence="4" id="KW-0413">Isomerase</keyword>
<dbReference type="SUPFAM" id="SSF48557">
    <property type="entry name" value="L-aspartase-like"/>
    <property type="match status" value="1"/>
</dbReference>
<dbReference type="InterPro" id="IPR012789">
    <property type="entry name" value="Protocat_PcaB-like"/>
</dbReference>
<dbReference type="Pfam" id="PF00206">
    <property type="entry name" value="Lyase_1"/>
    <property type="match status" value="1"/>
</dbReference>
<keyword evidence="5" id="KW-1185">Reference proteome</keyword>
<dbReference type="PROSITE" id="PS00163">
    <property type="entry name" value="FUMARATE_LYASES"/>
    <property type="match status" value="1"/>
</dbReference>
<comment type="similarity">
    <text evidence="1">Belongs to the class-II fumarase/aspartase family.</text>
</comment>